<proteinExistence type="predicted"/>
<keyword evidence="3" id="KW-1185">Reference proteome</keyword>
<name>A0ABR8FFA4_9NOST</name>
<sequence length="526" mass="61723">MLNHKSEFIQLFYEFINSYPYTADGISHINSYTQQRQEAYRNFETITAAADRGENITELVLLQLLPHSNTSNNRQKGAWIHIAPAITKDIKEWFEEANWSKSEDWNQIANVILNFVRCCNGNPKQLFSYCVRLQFSQFFESKGFHMGILTPILNALQPNEFLLINNTSQRVINYFSNTNYGNKLTDYPELNNTGRNLIQELAQDMHQIGVPALRDDDLFDMFCYWLIAIKKYDFQYLNQQKITKVDTNIESNPKYSLSDISKEICFEETTIERWIRTINRKKQAIFYGSPGTGKTFIAEKLAKHLISEGNGFSELVQFHPAYSYEDFIQGIRPQSDDGKLTYPLVPGRFLEFCKKAEFCQDICVLIIDEINRANLAQVFGELMYLLEYRNQEIPLAGGNRFRIPENVRIIGTMNTADRSIAQIDHALRRRFAFIELRPNYLVLFKYHLNKNFAAIHLINVLKQLNQAINDKNYEIGISFFLTPNLREDIEDIWKMEIEPYLEEYFFNNLEKVDEFRWDKIEKQITI</sequence>
<dbReference type="SMART" id="SM00382">
    <property type="entry name" value="AAA"/>
    <property type="match status" value="1"/>
</dbReference>
<dbReference type="InterPro" id="IPR011704">
    <property type="entry name" value="ATPase_dyneun-rel_AAA"/>
</dbReference>
<gene>
    <name evidence="2" type="ORF">H6G59_13640</name>
</gene>
<evidence type="ECO:0000313" key="3">
    <source>
        <dbReference type="Proteomes" id="UP000640531"/>
    </source>
</evidence>
<evidence type="ECO:0000259" key="1">
    <source>
        <dbReference type="SMART" id="SM00382"/>
    </source>
</evidence>
<reference evidence="2 3" key="1">
    <citation type="journal article" date="2020" name="ISME J.">
        <title>Comparative genomics reveals insights into cyanobacterial evolution and habitat adaptation.</title>
        <authorList>
            <person name="Chen M.Y."/>
            <person name="Teng W.K."/>
            <person name="Zhao L."/>
            <person name="Hu C.X."/>
            <person name="Zhou Y.K."/>
            <person name="Han B.P."/>
            <person name="Song L.R."/>
            <person name="Shu W.S."/>
        </authorList>
    </citation>
    <scope>NUCLEOTIDE SEQUENCE [LARGE SCALE GENOMIC DNA]</scope>
    <source>
        <strain evidence="2 3">FACHB-196</strain>
    </source>
</reference>
<dbReference type="Pfam" id="PF07728">
    <property type="entry name" value="AAA_5"/>
    <property type="match status" value="1"/>
</dbReference>
<organism evidence="2 3">
    <name type="scientific">Anabaena lutea FACHB-196</name>
    <dbReference type="NCBI Taxonomy" id="2692881"/>
    <lineage>
        <taxon>Bacteria</taxon>
        <taxon>Bacillati</taxon>
        <taxon>Cyanobacteriota</taxon>
        <taxon>Cyanophyceae</taxon>
        <taxon>Nostocales</taxon>
        <taxon>Nostocaceae</taxon>
        <taxon>Anabaena</taxon>
    </lineage>
</organism>
<feature type="domain" description="AAA+ ATPase" evidence="1">
    <location>
        <begin position="280"/>
        <end position="441"/>
    </location>
</feature>
<dbReference type="PANTHER" id="PTHR37291:SF1">
    <property type="entry name" value="TYPE IV METHYL-DIRECTED RESTRICTION ENZYME ECOKMCRB SUBUNIT"/>
    <property type="match status" value="1"/>
</dbReference>
<comment type="caution">
    <text evidence="2">The sequence shown here is derived from an EMBL/GenBank/DDBJ whole genome shotgun (WGS) entry which is preliminary data.</text>
</comment>
<dbReference type="SUPFAM" id="SSF52540">
    <property type="entry name" value="P-loop containing nucleoside triphosphate hydrolases"/>
    <property type="match status" value="1"/>
</dbReference>
<dbReference type="RefSeq" id="WP_190715238.1">
    <property type="nucleotide sequence ID" value="NZ_JACJST010000011.1"/>
</dbReference>
<dbReference type="InterPro" id="IPR052934">
    <property type="entry name" value="Methyl-DNA_Rec/Restrict_Enz"/>
</dbReference>
<dbReference type="Gene3D" id="3.40.50.300">
    <property type="entry name" value="P-loop containing nucleotide triphosphate hydrolases"/>
    <property type="match status" value="1"/>
</dbReference>
<dbReference type="PANTHER" id="PTHR37291">
    <property type="entry name" value="5-METHYLCYTOSINE-SPECIFIC RESTRICTION ENZYME B"/>
    <property type="match status" value="1"/>
</dbReference>
<evidence type="ECO:0000313" key="2">
    <source>
        <dbReference type="EMBL" id="MBD2568917.1"/>
    </source>
</evidence>
<dbReference type="CDD" id="cd00009">
    <property type="entry name" value="AAA"/>
    <property type="match status" value="1"/>
</dbReference>
<dbReference type="InterPro" id="IPR003593">
    <property type="entry name" value="AAA+_ATPase"/>
</dbReference>
<dbReference type="Proteomes" id="UP000640531">
    <property type="component" value="Unassembled WGS sequence"/>
</dbReference>
<protein>
    <submittedName>
        <fullName evidence="2">AAA family ATPase</fullName>
    </submittedName>
</protein>
<accession>A0ABR8FFA4</accession>
<dbReference type="EMBL" id="JACJST010000011">
    <property type="protein sequence ID" value="MBD2568917.1"/>
    <property type="molecule type" value="Genomic_DNA"/>
</dbReference>
<dbReference type="InterPro" id="IPR027417">
    <property type="entry name" value="P-loop_NTPase"/>
</dbReference>